<dbReference type="EMBL" id="NAFL01000255">
    <property type="protein sequence ID" value="OSJ31587.1"/>
    <property type="molecule type" value="Genomic_DNA"/>
</dbReference>
<dbReference type="Gene3D" id="3.40.50.2300">
    <property type="match status" value="1"/>
</dbReference>
<keyword evidence="3" id="KW-0804">Transcription</keyword>
<evidence type="ECO:0000256" key="2">
    <source>
        <dbReference type="ARBA" id="ARBA00023015"/>
    </source>
</evidence>
<dbReference type="Pfam" id="PF00072">
    <property type="entry name" value="Response_reg"/>
    <property type="match status" value="1"/>
</dbReference>
<dbReference type="AlphaFoldDB" id="A0A1Y2JM84"/>
<dbReference type="InterPro" id="IPR011006">
    <property type="entry name" value="CheY-like_superfamily"/>
</dbReference>
<evidence type="ECO:0000256" key="1">
    <source>
        <dbReference type="ARBA" id="ARBA00022553"/>
    </source>
</evidence>
<keyword evidence="1 4" id="KW-0597">Phosphoprotein</keyword>
<name>A0A1Y2JM84_BRAJP</name>
<comment type="caution">
    <text evidence="6">The sequence shown here is derived from an EMBL/GenBank/DDBJ whole genome shotgun (WGS) entry which is preliminary data.</text>
</comment>
<evidence type="ECO:0000256" key="3">
    <source>
        <dbReference type="ARBA" id="ARBA00023163"/>
    </source>
</evidence>
<dbReference type="Proteomes" id="UP000193335">
    <property type="component" value="Unassembled WGS sequence"/>
</dbReference>
<reference evidence="6 7" key="1">
    <citation type="submission" date="2017-03" db="EMBL/GenBank/DDBJ databases">
        <title>Whole genome sequences of fourteen strains of Bradyrhizobium canariense and one strain of Bradyrhizobium japonicum isolated from Lupinus (Papilionoideae: Genisteae) species in Algeria.</title>
        <authorList>
            <person name="Crovadore J."/>
            <person name="Chekireb D."/>
            <person name="Brachmann A."/>
            <person name="Chablais R."/>
            <person name="Cochard B."/>
            <person name="Lefort F."/>
        </authorList>
    </citation>
    <scope>NUCLEOTIDE SEQUENCE [LARGE SCALE GENOMIC DNA]</scope>
    <source>
        <strain evidence="6 7">UBMA197</strain>
    </source>
</reference>
<dbReference type="PANTHER" id="PTHR44591">
    <property type="entry name" value="STRESS RESPONSE REGULATOR PROTEIN 1"/>
    <property type="match status" value="1"/>
</dbReference>
<feature type="domain" description="Response regulatory" evidence="5">
    <location>
        <begin position="10"/>
        <end position="123"/>
    </location>
</feature>
<evidence type="ECO:0000256" key="4">
    <source>
        <dbReference type="PROSITE-ProRule" id="PRU00169"/>
    </source>
</evidence>
<dbReference type="SMART" id="SM00448">
    <property type="entry name" value="REC"/>
    <property type="match status" value="1"/>
</dbReference>
<evidence type="ECO:0000313" key="7">
    <source>
        <dbReference type="Proteomes" id="UP000193335"/>
    </source>
</evidence>
<dbReference type="PANTHER" id="PTHR44591:SF3">
    <property type="entry name" value="RESPONSE REGULATORY DOMAIN-CONTAINING PROTEIN"/>
    <property type="match status" value="1"/>
</dbReference>
<dbReference type="InterPro" id="IPR001789">
    <property type="entry name" value="Sig_transdc_resp-reg_receiver"/>
</dbReference>
<dbReference type="InterPro" id="IPR050595">
    <property type="entry name" value="Bact_response_regulator"/>
</dbReference>
<proteinExistence type="predicted"/>
<accession>A0A1Y2JM84</accession>
<sequence length="126" mass="13940">MQREACGRPAVLVVEDEILFRWTTVSVIDETGFSAVEAGSAVEAISILETRSDVWAVVTDVQMPGSIDGLKLAHLISIRWPKVKIIVTSGQVRLRDDDMPAGGRYLHKPYDPSHLIGILEEWVANE</sequence>
<organism evidence="6 7">
    <name type="scientific">Bradyrhizobium japonicum</name>
    <dbReference type="NCBI Taxonomy" id="375"/>
    <lineage>
        <taxon>Bacteria</taxon>
        <taxon>Pseudomonadati</taxon>
        <taxon>Pseudomonadota</taxon>
        <taxon>Alphaproteobacteria</taxon>
        <taxon>Hyphomicrobiales</taxon>
        <taxon>Nitrobacteraceae</taxon>
        <taxon>Bradyrhizobium</taxon>
    </lineage>
</organism>
<evidence type="ECO:0000313" key="6">
    <source>
        <dbReference type="EMBL" id="OSJ31587.1"/>
    </source>
</evidence>
<feature type="modified residue" description="4-aspartylphosphate" evidence="4">
    <location>
        <position position="60"/>
    </location>
</feature>
<keyword evidence="2" id="KW-0805">Transcription regulation</keyword>
<dbReference type="SUPFAM" id="SSF52172">
    <property type="entry name" value="CheY-like"/>
    <property type="match status" value="1"/>
</dbReference>
<evidence type="ECO:0000259" key="5">
    <source>
        <dbReference type="PROSITE" id="PS50110"/>
    </source>
</evidence>
<protein>
    <recommendedName>
        <fullName evidence="5">Response regulatory domain-containing protein</fullName>
    </recommendedName>
</protein>
<dbReference type="PROSITE" id="PS50110">
    <property type="entry name" value="RESPONSE_REGULATORY"/>
    <property type="match status" value="1"/>
</dbReference>
<gene>
    <name evidence="6" type="ORF">BSZ19_22085</name>
</gene>
<dbReference type="GO" id="GO:0000160">
    <property type="term" value="P:phosphorelay signal transduction system"/>
    <property type="evidence" value="ECO:0007669"/>
    <property type="project" value="InterPro"/>
</dbReference>